<feature type="transmembrane region" description="Helical" evidence="8">
    <location>
        <begin position="64"/>
        <end position="85"/>
    </location>
</feature>
<dbReference type="GO" id="GO:0042721">
    <property type="term" value="C:TIM22 mitochondrial import inner membrane insertion complex"/>
    <property type="evidence" value="ECO:0007669"/>
    <property type="project" value="UniProtKB-UniRule"/>
</dbReference>
<dbReference type="InterPro" id="IPR039175">
    <property type="entry name" value="TIM22"/>
</dbReference>
<keyword evidence="4 8" id="KW-0999">Mitochondrion inner membrane</keyword>
<comment type="subunit">
    <text evidence="8">Component of the TIM22 complex.</text>
</comment>
<keyword evidence="8" id="KW-0653">Protein transport</keyword>
<feature type="coiled-coil region" evidence="9">
    <location>
        <begin position="176"/>
        <end position="207"/>
    </location>
</feature>
<protein>
    <recommendedName>
        <fullName evidence="8">Mitochondrial import inner membrane translocase subunit TIM22</fullName>
    </recommendedName>
</protein>
<evidence type="ECO:0000256" key="4">
    <source>
        <dbReference type="ARBA" id="ARBA00022792"/>
    </source>
</evidence>
<comment type="caution">
    <text evidence="10">The sequence shown here is derived from an EMBL/GenBank/DDBJ whole genome shotgun (WGS) entry which is preliminary data.</text>
</comment>
<evidence type="ECO:0000256" key="8">
    <source>
        <dbReference type="RuleBase" id="RU367038"/>
    </source>
</evidence>
<keyword evidence="11" id="KW-1185">Reference proteome</keyword>
<evidence type="ECO:0000256" key="1">
    <source>
        <dbReference type="ARBA" id="ARBA00004448"/>
    </source>
</evidence>
<dbReference type="PANTHER" id="PTHR14110">
    <property type="entry name" value="MITOCHONDRIAL IMPORT INNER MEMBRANE TRANSLOCASE SUBUNIT TIM22"/>
    <property type="match status" value="1"/>
</dbReference>
<dbReference type="OrthoDB" id="305651at2759"/>
<proteinExistence type="inferred from homology"/>
<keyword evidence="3 8" id="KW-0812">Transmembrane</keyword>
<comment type="function">
    <text evidence="8">Essential core component of the TIM22 complex, a complex that mediates the import and insertion of multi-pass transmembrane proteins into the mitochondrial inner membrane. In the TIM22 complex, it constitutes the voltage-activated and signal-gated channel. Forms a twin-pore translocase that uses the membrane potential as external driving force in 2 voltage-dependent steps.</text>
</comment>
<evidence type="ECO:0000256" key="5">
    <source>
        <dbReference type="ARBA" id="ARBA00022989"/>
    </source>
</evidence>
<comment type="subcellular location">
    <subcellularLocation>
        <location evidence="1 8">Mitochondrion inner membrane</location>
        <topology evidence="1 8">Multi-pass membrane protein</topology>
    </subcellularLocation>
</comment>
<evidence type="ECO:0000256" key="9">
    <source>
        <dbReference type="SAM" id="Coils"/>
    </source>
</evidence>
<keyword evidence="5 8" id="KW-1133">Transmembrane helix</keyword>
<sequence>MAQEPNPFKHVTFMDTNCAAKAGMVTVAGGAMGFLMALFMNAVEMRDMDYGRTKQSTRYVLRRDINKMFGMAKGFAIFGAFYSIFECQLEKLRIRDDATNSFLSCMFSSMVLAAESVGWKGLMMSGLGGDQVYESLIYFIIIIKKQFQFLKKNKEWQQEFQDIDDQVVLEKVELLHSEDEEQQVQQEQQLEQTKQNEGSEIDIVEEKKVINEQSNEKFKKIEWLDSDIEGIDEIDDEEEVIEEMLMKLIMIIKLFLYKHSKQVIKRLLISFHNMEQLCQLKFLEMKDLNLLREEHLLNIVQLVKLRVLLCLIQNQKDVLLE</sequence>
<evidence type="ECO:0000313" key="10">
    <source>
        <dbReference type="EMBL" id="CAD8205047.1"/>
    </source>
</evidence>
<dbReference type="GO" id="GO:0030943">
    <property type="term" value="F:mitochondrion targeting sequence binding"/>
    <property type="evidence" value="ECO:0007669"/>
    <property type="project" value="TreeGrafter"/>
</dbReference>
<keyword evidence="7 8" id="KW-0472">Membrane</keyword>
<keyword evidence="9" id="KW-0175">Coiled coil</keyword>
<keyword evidence="6 8" id="KW-0496">Mitochondrion</keyword>
<dbReference type="GO" id="GO:0045039">
    <property type="term" value="P:protein insertion into mitochondrial inner membrane"/>
    <property type="evidence" value="ECO:0007669"/>
    <property type="project" value="UniProtKB-UniRule"/>
</dbReference>
<evidence type="ECO:0000313" key="11">
    <source>
        <dbReference type="Proteomes" id="UP000689195"/>
    </source>
</evidence>
<dbReference type="AlphaFoldDB" id="A0A8S1XVJ2"/>
<evidence type="ECO:0000256" key="7">
    <source>
        <dbReference type="ARBA" id="ARBA00023136"/>
    </source>
</evidence>
<organism evidence="10 11">
    <name type="scientific">Paramecium pentaurelia</name>
    <dbReference type="NCBI Taxonomy" id="43138"/>
    <lineage>
        <taxon>Eukaryota</taxon>
        <taxon>Sar</taxon>
        <taxon>Alveolata</taxon>
        <taxon>Ciliophora</taxon>
        <taxon>Intramacronucleata</taxon>
        <taxon>Oligohymenophorea</taxon>
        <taxon>Peniculida</taxon>
        <taxon>Parameciidae</taxon>
        <taxon>Paramecium</taxon>
    </lineage>
</organism>
<feature type="transmembrane region" description="Helical" evidence="8">
    <location>
        <begin position="20"/>
        <end position="43"/>
    </location>
</feature>
<gene>
    <name evidence="10" type="ORF">PPENT_87.1.T1390110</name>
</gene>
<dbReference type="Proteomes" id="UP000689195">
    <property type="component" value="Unassembled WGS sequence"/>
</dbReference>
<dbReference type="GO" id="GO:0008320">
    <property type="term" value="F:protein transmembrane transporter activity"/>
    <property type="evidence" value="ECO:0007669"/>
    <property type="project" value="UniProtKB-UniRule"/>
</dbReference>
<evidence type="ECO:0000256" key="2">
    <source>
        <dbReference type="ARBA" id="ARBA00008444"/>
    </source>
</evidence>
<name>A0A8S1XVJ2_9CILI</name>
<dbReference type="Pfam" id="PF02466">
    <property type="entry name" value="Tim17"/>
    <property type="match status" value="1"/>
</dbReference>
<accession>A0A8S1XVJ2</accession>
<evidence type="ECO:0000256" key="3">
    <source>
        <dbReference type="ARBA" id="ARBA00022692"/>
    </source>
</evidence>
<dbReference type="PANTHER" id="PTHR14110:SF0">
    <property type="entry name" value="MITOCHONDRIAL IMPORT INNER MEMBRANE TRANSLOCASE SUBUNIT TIM22"/>
    <property type="match status" value="1"/>
</dbReference>
<dbReference type="EMBL" id="CAJJDO010000139">
    <property type="protein sequence ID" value="CAD8205047.1"/>
    <property type="molecule type" value="Genomic_DNA"/>
</dbReference>
<keyword evidence="8" id="KW-0811">Translocation</keyword>
<reference evidence="10" key="1">
    <citation type="submission" date="2021-01" db="EMBL/GenBank/DDBJ databases">
        <authorList>
            <consortium name="Genoscope - CEA"/>
            <person name="William W."/>
        </authorList>
    </citation>
    <scope>NUCLEOTIDE SEQUENCE</scope>
</reference>
<comment type="similarity">
    <text evidence="2 8">Belongs to the Tim17/Tim22/Tim23 family.</text>
</comment>
<keyword evidence="8" id="KW-0813">Transport</keyword>
<evidence type="ECO:0000256" key="6">
    <source>
        <dbReference type="ARBA" id="ARBA00023128"/>
    </source>
</evidence>